<evidence type="ECO:0000313" key="4">
    <source>
        <dbReference type="Proteomes" id="UP000199473"/>
    </source>
</evidence>
<dbReference type="Gene3D" id="3.40.190.10">
    <property type="entry name" value="Periplasmic binding protein-like II"/>
    <property type="match status" value="1"/>
</dbReference>
<protein>
    <submittedName>
        <fullName evidence="3">Tripartite-type tricarboxylate transporter, receptor component TctC</fullName>
    </submittedName>
</protein>
<dbReference type="CDD" id="cd13578">
    <property type="entry name" value="PBP2_Bug27"/>
    <property type="match status" value="1"/>
</dbReference>
<organism evidence="3 4">
    <name type="scientific">Falsiroseomonas stagni DSM 19981</name>
    <dbReference type="NCBI Taxonomy" id="1123062"/>
    <lineage>
        <taxon>Bacteria</taxon>
        <taxon>Pseudomonadati</taxon>
        <taxon>Pseudomonadota</taxon>
        <taxon>Alphaproteobacteria</taxon>
        <taxon>Acetobacterales</taxon>
        <taxon>Roseomonadaceae</taxon>
        <taxon>Falsiroseomonas</taxon>
    </lineage>
</organism>
<proteinExistence type="inferred from homology"/>
<dbReference type="PIRSF" id="PIRSF017082">
    <property type="entry name" value="YflP"/>
    <property type="match status" value="1"/>
</dbReference>
<dbReference type="AlphaFoldDB" id="A0A1I3XKH1"/>
<evidence type="ECO:0000256" key="1">
    <source>
        <dbReference type="ARBA" id="ARBA00006987"/>
    </source>
</evidence>
<sequence>MPQRRAVLATALAGLAVPRLARAQAWPARPIRLLLPDTPGSGNDSTARIFSHYLEQGLGQPVAVDNRGGAGGRIGVEAAFRSPGDGYTWLLGNAGSNGINAALYRDLPYDLETSFIPVSLLVTGPNLLAVNSRVLPVKTVQELIGHVRARPGQINYASAGPGSSAHFSMELFKSVAGLDLVHIPYRGAPAMAQAAVQGDAPVLVGNLVNVMGFIQRGELTPLAVTSLTRSIDLPEVPTLDESGLRGFETLAWNAMFAPPGTPAPIVARMLAELRRVAAIAEVRTRLRALGGDLVASAPEVLAARVRADIARWKDLAQRANIRIDG</sequence>
<keyword evidence="3" id="KW-0675">Receptor</keyword>
<feature type="signal peptide" evidence="2">
    <location>
        <begin position="1"/>
        <end position="23"/>
    </location>
</feature>
<dbReference type="InterPro" id="IPR005064">
    <property type="entry name" value="BUG"/>
</dbReference>
<dbReference type="PANTHER" id="PTHR42928">
    <property type="entry name" value="TRICARBOXYLATE-BINDING PROTEIN"/>
    <property type="match status" value="1"/>
</dbReference>
<dbReference type="Pfam" id="PF03401">
    <property type="entry name" value="TctC"/>
    <property type="match status" value="1"/>
</dbReference>
<keyword evidence="2" id="KW-0732">Signal</keyword>
<dbReference type="Gene3D" id="3.40.190.150">
    <property type="entry name" value="Bordetella uptake gene, domain 1"/>
    <property type="match status" value="1"/>
</dbReference>
<accession>A0A1I3XKH1</accession>
<feature type="chain" id="PRO_5011744861" evidence="2">
    <location>
        <begin position="24"/>
        <end position="325"/>
    </location>
</feature>
<dbReference type="SUPFAM" id="SSF53850">
    <property type="entry name" value="Periplasmic binding protein-like II"/>
    <property type="match status" value="1"/>
</dbReference>
<evidence type="ECO:0000313" key="3">
    <source>
        <dbReference type="EMBL" id="SFK20064.1"/>
    </source>
</evidence>
<dbReference type="InterPro" id="IPR042100">
    <property type="entry name" value="Bug_dom1"/>
</dbReference>
<dbReference type="Proteomes" id="UP000199473">
    <property type="component" value="Unassembled WGS sequence"/>
</dbReference>
<keyword evidence="4" id="KW-1185">Reference proteome</keyword>
<dbReference type="OrthoDB" id="7374750at2"/>
<dbReference type="STRING" id="1123062.SAMN02745775_101410"/>
<evidence type="ECO:0000256" key="2">
    <source>
        <dbReference type="SAM" id="SignalP"/>
    </source>
</evidence>
<dbReference type="RefSeq" id="WP_092954769.1">
    <property type="nucleotide sequence ID" value="NZ_FOSQ01000001.1"/>
</dbReference>
<comment type="similarity">
    <text evidence="1">Belongs to the UPF0065 (bug) family.</text>
</comment>
<gene>
    <name evidence="3" type="ORF">SAMN02745775_101410</name>
</gene>
<dbReference type="EMBL" id="FOSQ01000001">
    <property type="protein sequence ID" value="SFK20064.1"/>
    <property type="molecule type" value="Genomic_DNA"/>
</dbReference>
<dbReference type="PANTHER" id="PTHR42928:SF5">
    <property type="entry name" value="BLR1237 PROTEIN"/>
    <property type="match status" value="1"/>
</dbReference>
<name>A0A1I3XKH1_9PROT</name>
<reference evidence="3 4" key="1">
    <citation type="submission" date="2016-10" db="EMBL/GenBank/DDBJ databases">
        <authorList>
            <person name="de Groot N.N."/>
        </authorList>
    </citation>
    <scope>NUCLEOTIDE SEQUENCE [LARGE SCALE GENOMIC DNA]</scope>
    <source>
        <strain evidence="3 4">DSM 19981</strain>
    </source>
</reference>